<organism evidence="3 4">
    <name type="scientific">Nocardia pulmonis</name>
    <dbReference type="NCBI Taxonomy" id="2951408"/>
    <lineage>
        <taxon>Bacteria</taxon>
        <taxon>Bacillati</taxon>
        <taxon>Actinomycetota</taxon>
        <taxon>Actinomycetes</taxon>
        <taxon>Mycobacteriales</taxon>
        <taxon>Nocardiaceae</taxon>
        <taxon>Nocardia</taxon>
    </lineage>
</organism>
<dbReference type="Pfam" id="PF00903">
    <property type="entry name" value="Glyoxalase"/>
    <property type="match status" value="1"/>
</dbReference>
<dbReference type="PRINTS" id="PR00311">
    <property type="entry name" value="BLEOMYCINRST"/>
</dbReference>
<dbReference type="RefSeq" id="WP_251911112.1">
    <property type="nucleotide sequence ID" value="NZ_JAMRXG010000004.1"/>
</dbReference>
<keyword evidence="4" id="KW-1185">Reference proteome</keyword>
<comment type="caution">
    <text evidence="3">The sequence shown here is derived from an EMBL/GenBank/DDBJ whole genome shotgun (WGS) entry which is preliminary data.</text>
</comment>
<dbReference type="AlphaFoldDB" id="A0A9X2E545"/>
<keyword evidence="1" id="KW-0046">Antibiotic resistance</keyword>
<sequence length="144" mass="15962">MPNDMPSEGPAVPILPARDLAATLAFYARLGFATESYDAGYGFVQRHAIELHFAATPEHDPWRSAGMAYVPIDDVDRVYAAFVAAGVWRTDSGDPPCTDAELRRRWNIGEGLARITPPEDKPWGIREFALMDPNNNLLRFGRSS</sequence>
<dbReference type="Gene3D" id="3.10.180.10">
    <property type="entry name" value="2,3-Dihydroxybiphenyl 1,2-Dioxygenase, domain 1"/>
    <property type="match status" value="1"/>
</dbReference>
<reference evidence="3" key="1">
    <citation type="submission" date="2022-06" db="EMBL/GenBank/DDBJ databases">
        <title>Novel species in genus nocardia.</title>
        <authorList>
            <person name="Li F."/>
        </authorList>
    </citation>
    <scope>NUCLEOTIDE SEQUENCE</scope>
    <source>
        <strain evidence="3">CDC141</strain>
    </source>
</reference>
<dbReference type="EMBL" id="JAMRXG010000004">
    <property type="protein sequence ID" value="MCM6773974.1"/>
    <property type="molecule type" value="Genomic_DNA"/>
</dbReference>
<dbReference type="SUPFAM" id="SSF54593">
    <property type="entry name" value="Glyoxalase/Bleomycin resistance protein/Dihydroxybiphenyl dioxygenase"/>
    <property type="match status" value="1"/>
</dbReference>
<protein>
    <submittedName>
        <fullName evidence="3">VOC family protein</fullName>
    </submittedName>
</protein>
<accession>A0A9X2E545</accession>
<proteinExistence type="predicted"/>
<dbReference type="GO" id="GO:0046677">
    <property type="term" value="P:response to antibiotic"/>
    <property type="evidence" value="ECO:0007669"/>
    <property type="project" value="UniProtKB-KW"/>
</dbReference>
<dbReference type="InterPro" id="IPR000335">
    <property type="entry name" value="Bleomycin-R"/>
</dbReference>
<evidence type="ECO:0000259" key="2">
    <source>
        <dbReference type="Pfam" id="PF00903"/>
    </source>
</evidence>
<dbReference type="CDD" id="cd08349">
    <property type="entry name" value="BLMA_like"/>
    <property type="match status" value="1"/>
</dbReference>
<gene>
    <name evidence="3" type="ORF">NDR86_10870</name>
</gene>
<evidence type="ECO:0000313" key="3">
    <source>
        <dbReference type="EMBL" id="MCM6773974.1"/>
    </source>
</evidence>
<evidence type="ECO:0000256" key="1">
    <source>
        <dbReference type="ARBA" id="ARBA00023251"/>
    </source>
</evidence>
<evidence type="ECO:0000313" key="4">
    <source>
        <dbReference type="Proteomes" id="UP001139157"/>
    </source>
</evidence>
<dbReference type="InterPro" id="IPR004360">
    <property type="entry name" value="Glyas_Fos-R_dOase_dom"/>
</dbReference>
<dbReference type="InterPro" id="IPR029068">
    <property type="entry name" value="Glyas_Bleomycin-R_OHBP_Dase"/>
</dbReference>
<feature type="domain" description="Glyoxalase/fosfomycin resistance/dioxygenase" evidence="2">
    <location>
        <begin position="15"/>
        <end position="140"/>
    </location>
</feature>
<dbReference type="Proteomes" id="UP001139157">
    <property type="component" value="Unassembled WGS sequence"/>
</dbReference>
<name>A0A9X2E545_9NOCA</name>